<keyword evidence="2 6" id="KW-0031">Aminopeptidase</keyword>
<evidence type="ECO:0000313" key="8">
    <source>
        <dbReference type="Proteomes" id="UP001549110"/>
    </source>
</evidence>
<gene>
    <name evidence="7" type="ORF">ABID41_003487</name>
</gene>
<feature type="chain" id="PRO_5044975379" description="Dipeptidyl-peptidase" evidence="6">
    <location>
        <begin position="33"/>
        <end position="697"/>
    </location>
</feature>
<evidence type="ECO:0000256" key="3">
    <source>
        <dbReference type="ARBA" id="ARBA00022670"/>
    </source>
</evidence>
<evidence type="ECO:0000256" key="4">
    <source>
        <dbReference type="ARBA" id="ARBA00022729"/>
    </source>
</evidence>
<dbReference type="RefSeq" id="WP_354298278.1">
    <property type="nucleotide sequence ID" value="NZ_JBEPLU010000003.1"/>
</dbReference>
<protein>
    <recommendedName>
        <fullName evidence="6">Dipeptidyl-peptidase</fullName>
        <ecNumber evidence="6">3.4.14.-</ecNumber>
    </recommendedName>
</protein>
<dbReference type="Proteomes" id="UP001549110">
    <property type="component" value="Unassembled WGS sequence"/>
</dbReference>
<dbReference type="InterPro" id="IPR009003">
    <property type="entry name" value="Peptidase_S1_PA"/>
</dbReference>
<dbReference type="PANTHER" id="PTHR38469:SF1">
    <property type="entry name" value="PERIPLASMIC PEPTIDASE SUBFAMILY S1B"/>
    <property type="match status" value="1"/>
</dbReference>
<feature type="signal peptide" evidence="6">
    <location>
        <begin position="1"/>
        <end position="32"/>
    </location>
</feature>
<evidence type="ECO:0000256" key="2">
    <source>
        <dbReference type="ARBA" id="ARBA00022438"/>
    </source>
</evidence>
<sequence>MSIRLLNMIRLKYGAGLGLAAAFSISAAPALADEGMWTYDNFPLAQVNEAYGLKLDQKWLDRVQGASVRLTTGCSASLVSDKGLVFTNHHCVVECAQDLSSDKTDYVQDGFLTASREEEKKCPGMQAEILTSITDVTREVQAAGLGKTGQDFVRARDAVMASLEKSGCGDDPNLRCQVVTLYRGGQYKLYRYRKYSDVRLVFAPEFATAFFGGDPDNFNFPRYNLDIGFVRLYENGKPAATPQHLTWTSRAPQDGEATFVSGNPGSTNRLMTVSQLETLRDLTIPVGQLQRSEIRGRLIRFSEESPEHKRIATDPLFGIENSYKVFFGQQFALNDKAFMDAKRAQEAELKAKITADPKLAAEIGDPWGDIAKAQEAYANNYVRYRQIEGGATYSKLYDYARTLVRAAEERSKPSAERLPEFADARLALMEKTLLDPKPVDAPLEETYLSFWLSKTREYLTTDDPAVKTLLGKESPEGLAQRAVAGSKLADPAVRKALWDGGAKAIAASDDPLIQLALRNDPNARAVRKTWETEVQAPTDAAAERVARAKFAAYGEEVYPDATFTLRLSYGKVGGWTYRGQTIPATTNIAGLYERATGAEPYQLAPRWVAAKDRLNGSTVFDFVTTNDIIGGNSGSPVVNAKGEILGAAFDGNIHSLGGAFGYDGSINRTVVVATSAATEALAKVYGRTELVKELTGK</sequence>
<dbReference type="Gene3D" id="2.40.10.10">
    <property type="entry name" value="Trypsin-like serine proteases"/>
    <property type="match status" value="1"/>
</dbReference>
<evidence type="ECO:0000256" key="6">
    <source>
        <dbReference type="RuleBase" id="RU366067"/>
    </source>
</evidence>
<keyword evidence="5 6" id="KW-0378">Hydrolase</keyword>
<name>A0ABV2EMR6_9CAUL</name>
<evidence type="ECO:0000313" key="7">
    <source>
        <dbReference type="EMBL" id="MET3528348.1"/>
    </source>
</evidence>
<keyword evidence="3 6" id="KW-0645">Protease</keyword>
<dbReference type="InterPro" id="IPR019500">
    <property type="entry name" value="Pep_S46"/>
</dbReference>
<dbReference type="EC" id="3.4.14.-" evidence="6"/>
<comment type="caution">
    <text evidence="7">The sequence shown here is derived from an EMBL/GenBank/DDBJ whole genome shotgun (WGS) entry which is preliminary data.</text>
</comment>
<dbReference type="InterPro" id="IPR043504">
    <property type="entry name" value="Peptidase_S1_PA_chymotrypsin"/>
</dbReference>
<keyword evidence="6" id="KW-0720">Serine protease</keyword>
<reference evidence="7 8" key="1">
    <citation type="submission" date="2024-06" db="EMBL/GenBank/DDBJ databases">
        <title>Genomic Encyclopedia of Type Strains, Phase IV (KMG-IV): sequencing the most valuable type-strain genomes for metagenomic binning, comparative biology and taxonomic classification.</title>
        <authorList>
            <person name="Goeker M."/>
        </authorList>
    </citation>
    <scope>NUCLEOTIDE SEQUENCE [LARGE SCALE GENOMIC DNA]</scope>
    <source>
        <strain evidence="7 8">DSM 17809</strain>
    </source>
</reference>
<proteinExistence type="inferred from homology"/>
<dbReference type="EMBL" id="JBEPLU010000003">
    <property type="protein sequence ID" value="MET3528348.1"/>
    <property type="molecule type" value="Genomic_DNA"/>
</dbReference>
<keyword evidence="4 6" id="KW-0732">Signal</keyword>
<dbReference type="PANTHER" id="PTHR38469">
    <property type="entry name" value="PERIPLASMIC PEPTIDASE SUBFAMILY S1B"/>
    <property type="match status" value="1"/>
</dbReference>
<accession>A0ABV2EMR6</accession>
<organism evidence="7 8">
    <name type="scientific">Phenylobacterium koreense</name>
    <dbReference type="NCBI Taxonomy" id="266125"/>
    <lineage>
        <taxon>Bacteria</taxon>
        <taxon>Pseudomonadati</taxon>
        <taxon>Pseudomonadota</taxon>
        <taxon>Alphaproteobacteria</taxon>
        <taxon>Caulobacterales</taxon>
        <taxon>Caulobacteraceae</taxon>
        <taxon>Phenylobacterium</taxon>
    </lineage>
</organism>
<dbReference type="Pfam" id="PF10459">
    <property type="entry name" value="Peptidase_S46"/>
    <property type="match status" value="1"/>
</dbReference>
<evidence type="ECO:0000256" key="1">
    <source>
        <dbReference type="ARBA" id="ARBA00010491"/>
    </source>
</evidence>
<comment type="similarity">
    <text evidence="1 6">Belongs to the peptidase S46 family.</text>
</comment>
<evidence type="ECO:0000256" key="5">
    <source>
        <dbReference type="ARBA" id="ARBA00022801"/>
    </source>
</evidence>
<dbReference type="SUPFAM" id="SSF50494">
    <property type="entry name" value="Trypsin-like serine proteases"/>
    <property type="match status" value="1"/>
</dbReference>
<comment type="function">
    <text evidence="6">Catalyzes the removal of dipeptides from the N-terminus of oligopeptides.</text>
</comment>
<keyword evidence="8" id="KW-1185">Reference proteome</keyword>